<sequence>MGVLDSGAGSFYGEYGLGGDWTIGADGFGAYDYTGHAALFASRSFELKSSRMALEMGVQMRSGGLIPLDPYGLSYGLDISPPELRIGASWGRGLAVMQGGWFTVGASRSLGAEPLTKLEVTLGVSSRDWCKVYAQLQGSHSWQQTDWRIEGVAGAKISDTQDLLLSYSVGLSGSTPKVGLTIWQNF</sequence>
<protein>
    <submittedName>
        <fullName evidence="1">Uncharacterized protein</fullName>
    </submittedName>
</protein>
<dbReference type="AlphaFoldDB" id="A0A850Q5D1"/>
<dbReference type="EMBL" id="JABCJE010000010">
    <property type="protein sequence ID" value="NVO24927.1"/>
    <property type="molecule type" value="Genomic_DNA"/>
</dbReference>
<evidence type="ECO:0000313" key="1">
    <source>
        <dbReference type="EMBL" id="NVO24927.1"/>
    </source>
</evidence>
<dbReference type="Proteomes" id="UP000592216">
    <property type="component" value="Unassembled WGS sequence"/>
</dbReference>
<reference evidence="1 2" key="1">
    <citation type="submission" date="2020-04" db="EMBL/GenBank/DDBJ databases">
        <title>Donghicola sp., a member of the Rhodobacteraceae family isolated from mangrove forest in Thailand.</title>
        <authorList>
            <person name="Charoenyingcharoen P."/>
            <person name="Yukphan P."/>
        </authorList>
    </citation>
    <scope>NUCLEOTIDE SEQUENCE [LARGE SCALE GENOMIC DNA]</scope>
    <source>
        <strain evidence="1 2">B5-SW-15</strain>
    </source>
</reference>
<dbReference type="RefSeq" id="WP_177158537.1">
    <property type="nucleotide sequence ID" value="NZ_JABCJE010000010.1"/>
</dbReference>
<proteinExistence type="predicted"/>
<accession>A0A850Q5D1</accession>
<evidence type="ECO:0000313" key="2">
    <source>
        <dbReference type="Proteomes" id="UP000592216"/>
    </source>
</evidence>
<name>A0A850Q5D1_9RHOB</name>
<comment type="caution">
    <text evidence="1">The sequence shown here is derived from an EMBL/GenBank/DDBJ whole genome shotgun (WGS) entry which is preliminary data.</text>
</comment>
<gene>
    <name evidence="1" type="ORF">HJ536_16350</name>
</gene>
<organism evidence="1 2">
    <name type="scientific">Donghicola mangrovi</name>
    <dbReference type="NCBI Taxonomy" id="2729614"/>
    <lineage>
        <taxon>Bacteria</taxon>
        <taxon>Pseudomonadati</taxon>
        <taxon>Pseudomonadota</taxon>
        <taxon>Alphaproteobacteria</taxon>
        <taxon>Rhodobacterales</taxon>
        <taxon>Roseobacteraceae</taxon>
        <taxon>Donghicola</taxon>
    </lineage>
</organism>